<evidence type="ECO:0000313" key="13">
    <source>
        <dbReference type="Proteomes" id="UP000054485"/>
    </source>
</evidence>
<dbReference type="CDD" id="cd00403">
    <property type="entry name" value="Ribosomal_L1"/>
    <property type="match status" value="1"/>
</dbReference>
<evidence type="ECO:0000256" key="1">
    <source>
        <dbReference type="ARBA" id="ARBA00004604"/>
    </source>
</evidence>
<dbReference type="EMBL" id="KN835141">
    <property type="protein sequence ID" value="KIK48061.1"/>
    <property type="molecule type" value="Genomic_DNA"/>
</dbReference>
<evidence type="ECO:0000256" key="6">
    <source>
        <dbReference type="ARBA" id="ARBA00023054"/>
    </source>
</evidence>
<dbReference type="Gene3D" id="3.40.50.790">
    <property type="match status" value="1"/>
</dbReference>
<dbReference type="PANTHER" id="PTHR23105">
    <property type="entry name" value="RIBOSOMAL PROTEIN L7AE FAMILY MEMBER"/>
    <property type="match status" value="1"/>
</dbReference>
<evidence type="ECO:0000256" key="3">
    <source>
        <dbReference type="ARBA" id="ARBA00022553"/>
    </source>
</evidence>
<organism evidence="12 13">
    <name type="scientific">Suillus luteus UH-Slu-Lm8-n1</name>
    <dbReference type="NCBI Taxonomy" id="930992"/>
    <lineage>
        <taxon>Eukaryota</taxon>
        <taxon>Fungi</taxon>
        <taxon>Dikarya</taxon>
        <taxon>Basidiomycota</taxon>
        <taxon>Agaricomycotina</taxon>
        <taxon>Agaricomycetes</taxon>
        <taxon>Agaricomycetidae</taxon>
        <taxon>Boletales</taxon>
        <taxon>Suillineae</taxon>
        <taxon>Suillaceae</taxon>
        <taxon>Suillus</taxon>
    </lineage>
</organism>
<feature type="region of interest" description="Disordered" evidence="11">
    <location>
        <begin position="252"/>
        <end position="352"/>
    </location>
</feature>
<dbReference type="OrthoDB" id="10251727at2759"/>
<dbReference type="FunFam" id="3.40.50.790:FF:000004">
    <property type="entry name" value="Ribosomal L1 domain-containing 1-like 1"/>
    <property type="match status" value="1"/>
</dbReference>
<accession>A0A0D0B235</accession>
<dbReference type="Proteomes" id="UP000054485">
    <property type="component" value="Unassembled WGS sequence"/>
</dbReference>
<dbReference type="STRING" id="930992.A0A0D0B235"/>
<sequence>MAKTELIDSHISVKQCTRAVHALHAYASKKQKEQEETELLPSNEQYVWLQVTVKRMHPEHKIKPFKIPLKHALIDPRVMPVCLITKDPQREYKDLLESHKIKFISRVVGITKLKGKFKSYEARRMLLKENGMFLADERVIPLLPALLGKKWFDAKKQPIPVCLTRKDLKGELERAIESTYMHQNRGTCTSVKIGLLSHAPEKILDNIKISLPAVVNNIKGNWDNIQSLHIKTNSSISLPIWTCELGAATGGRWDGMVQSKDAPEESTSDEDSDSNDTDMDLEEEVPEVPVSKGKSKGTKKPLAEIVEKPITPKEVKQKRSAEGAEKKKAKIVKGGPAKSAKAALIGKKPGRP</sequence>
<keyword evidence="7" id="KW-0539">Nucleus</keyword>
<keyword evidence="13" id="KW-1185">Reference proteome</keyword>
<feature type="compositionally biased region" description="Acidic residues" evidence="11">
    <location>
        <begin position="264"/>
        <end position="286"/>
    </location>
</feature>
<comment type="subcellular location">
    <subcellularLocation>
        <location evidence="1">Nucleus</location>
        <location evidence="1">Nucleolus</location>
    </subcellularLocation>
</comment>
<evidence type="ECO:0000313" key="12">
    <source>
        <dbReference type="EMBL" id="KIK48061.1"/>
    </source>
</evidence>
<feature type="compositionally biased region" description="Basic and acidic residues" evidence="11">
    <location>
        <begin position="301"/>
        <end position="326"/>
    </location>
</feature>
<dbReference type="FunCoup" id="A0A0D0B235">
    <property type="interactions" value="594"/>
</dbReference>
<keyword evidence="4" id="KW-0832">Ubl conjugation</keyword>
<dbReference type="HOGENOM" id="CLU_026457_4_0_1"/>
<evidence type="ECO:0000256" key="8">
    <source>
        <dbReference type="ARBA" id="ARBA00054167"/>
    </source>
</evidence>
<dbReference type="GO" id="GO:0003723">
    <property type="term" value="F:RNA binding"/>
    <property type="evidence" value="ECO:0007669"/>
    <property type="project" value="InterPro"/>
</dbReference>
<evidence type="ECO:0000256" key="7">
    <source>
        <dbReference type="ARBA" id="ARBA00023242"/>
    </source>
</evidence>
<evidence type="ECO:0000256" key="11">
    <source>
        <dbReference type="SAM" id="MobiDB-lite"/>
    </source>
</evidence>
<dbReference type="InterPro" id="IPR016095">
    <property type="entry name" value="Ribosomal_uL1_3-a/b-sand"/>
</dbReference>
<evidence type="ECO:0000256" key="5">
    <source>
        <dbReference type="ARBA" id="ARBA00022990"/>
    </source>
</evidence>
<keyword evidence="3" id="KW-0597">Phosphoprotein</keyword>
<gene>
    <name evidence="12" type="ORF">CY34DRAFT_798688</name>
</gene>
<reference evidence="12 13" key="1">
    <citation type="submission" date="2014-04" db="EMBL/GenBank/DDBJ databases">
        <authorList>
            <consortium name="DOE Joint Genome Institute"/>
            <person name="Kuo A."/>
            <person name="Ruytinx J."/>
            <person name="Rineau F."/>
            <person name="Colpaert J."/>
            <person name="Kohler A."/>
            <person name="Nagy L.G."/>
            <person name="Floudas D."/>
            <person name="Copeland A."/>
            <person name="Barry K.W."/>
            <person name="Cichocki N."/>
            <person name="Veneault-Fourrey C."/>
            <person name="LaButti K."/>
            <person name="Lindquist E.A."/>
            <person name="Lipzen A."/>
            <person name="Lundell T."/>
            <person name="Morin E."/>
            <person name="Murat C."/>
            <person name="Sun H."/>
            <person name="Tunlid A."/>
            <person name="Henrissat B."/>
            <person name="Grigoriev I.V."/>
            <person name="Hibbett D.S."/>
            <person name="Martin F."/>
            <person name="Nordberg H.P."/>
            <person name="Cantor M.N."/>
            <person name="Hua S.X."/>
        </authorList>
    </citation>
    <scope>NUCLEOTIDE SEQUENCE [LARGE SCALE GENOMIC DNA]</scope>
    <source>
        <strain evidence="12 13">UH-Slu-Lm8-n1</strain>
    </source>
</reference>
<dbReference type="InterPro" id="IPR050257">
    <property type="entry name" value="eL8/uL1-like"/>
</dbReference>
<keyword evidence="6" id="KW-0175">Coiled coil</keyword>
<dbReference type="AlphaFoldDB" id="A0A0D0B235"/>
<evidence type="ECO:0000256" key="10">
    <source>
        <dbReference type="ARBA" id="ARBA00070787"/>
    </source>
</evidence>
<comment type="similarity">
    <text evidence="9">Belongs to the universal ribosomal protein uL1 family. Highly divergent.</text>
</comment>
<keyword evidence="2" id="KW-1017">Isopeptide bond</keyword>
<dbReference type="Pfam" id="PF00687">
    <property type="entry name" value="Ribosomal_L1"/>
    <property type="match status" value="1"/>
</dbReference>
<keyword evidence="5" id="KW-0007">Acetylation</keyword>
<comment type="function">
    <text evidence="8">Regulates cellular senescence through inhibition of PTEN translation. Acts as a pro-apoptotic regulator in response to DNA damage.</text>
</comment>
<reference evidence="13" key="2">
    <citation type="submission" date="2015-01" db="EMBL/GenBank/DDBJ databases">
        <title>Evolutionary Origins and Diversification of the Mycorrhizal Mutualists.</title>
        <authorList>
            <consortium name="DOE Joint Genome Institute"/>
            <consortium name="Mycorrhizal Genomics Consortium"/>
            <person name="Kohler A."/>
            <person name="Kuo A."/>
            <person name="Nagy L.G."/>
            <person name="Floudas D."/>
            <person name="Copeland A."/>
            <person name="Barry K.W."/>
            <person name="Cichocki N."/>
            <person name="Veneault-Fourrey C."/>
            <person name="LaButti K."/>
            <person name="Lindquist E.A."/>
            <person name="Lipzen A."/>
            <person name="Lundell T."/>
            <person name="Morin E."/>
            <person name="Murat C."/>
            <person name="Riley R."/>
            <person name="Ohm R."/>
            <person name="Sun H."/>
            <person name="Tunlid A."/>
            <person name="Henrissat B."/>
            <person name="Grigoriev I.V."/>
            <person name="Hibbett D.S."/>
            <person name="Martin F."/>
        </authorList>
    </citation>
    <scope>NUCLEOTIDE SEQUENCE [LARGE SCALE GENOMIC DNA]</scope>
    <source>
        <strain evidence="13">UH-Slu-Lm8-n1</strain>
    </source>
</reference>
<evidence type="ECO:0000256" key="9">
    <source>
        <dbReference type="ARBA" id="ARBA00061550"/>
    </source>
</evidence>
<protein>
    <recommendedName>
        <fullName evidence="10">Ribosomal L1 domain-containing protein 1</fullName>
    </recommendedName>
</protein>
<name>A0A0D0B235_9AGAM</name>
<dbReference type="InterPro" id="IPR023674">
    <property type="entry name" value="Ribosomal_uL1-like"/>
</dbReference>
<dbReference type="SUPFAM" id="SSF56808">
    <property type="entry name" value="Ribosomal protein L1"/>
    <property type="match status" value="1"/>
</dbReference>
<evidence type="ECO:0000256" key="2">
    <source>
        <dbReference type="ARBA" id="ARBA00022499"/>
    </source>
</evidence>
<proteinExistence type="inferred from homology"/>
<dbReference type="InterPro" id="IPR028364">
    <property type="entry name" value="Ribosomal_uL1/biogenesis"/>
</dbReference>
<dbReference type="InParanoid" id="A0A0D0B235"/>
<dbReference type="GO" id="GO:0005730">
    <property type="term" value="C:nucleolus"/>
    <property type="evidence" value="ECO:0007669"/>
    <property type="project" value="UniProtKB-SubCell"/>
</dbReference>
<evidence type="ECO:0000256" key="4">
    <source>
        <dbReference type="ARBA" id="ARBA00022843"/>
    </source>
</evidence>